<feature type="transmembrane region" description="Helical" evidence="2">
    <location>
        <begin position="238"/>
        <end position="257"/>
    </location>
</feature>
<feature type="transmembrane region" description="Helical" evidence="2">
    <location>
        <begin position="160"/>
        <end position="179"/>
    </location>
</feature>
<sequence length="341" mass="36714">MTATRPHTGPGSTDEAPATAPPLRDTRPPTTPSPDRRVKALRMFATSITVFTVLGHLLLGFEQAPVTPLVAVLFGYALDLVLETMDARASGREPGYAGGVGRTVDYLLPTHIAGLACALLLWGNVSLWPYLFAVAVAVSSKYLFRIPVGGRRRHFLNPSNLGIAVTLLLFPWVGIAPPYHFTNNTVGTVDWLIPLGILMAGTMLNINLTKRWPLILGWVGGFALQAVLRWLFLDHMLVAALLPMTGVAFVLFTNYMITDPGTTPSKPRNQVVFGLTTAAVYGLLVVNQVVFGLFFALVITCVLRGAVLLCAPLLPGKPKAVPEDPGIALSPQDSTERRSAQ</sequence>
<reference evidence="3 4" key="1">
    <citation type="submission" date="2020-07" db="EMBL/GenBank/DDBJ databases">
        <title>Sequencing the genomes of 1000 actinobacteria strains.</title>
        <authorList>
            <person name="Klenk H.-P."/>
        </authorList>
    </citation>
    <scope>NUCLEOTIDE SEQUENCE [LARGE SCALE GENOMIC DNA]</scope>
    <source>
        <strain evidence="3 4">DSM 45278</strain>
    </source>
</reference>
<evidence type="ECO:0000256" key="1">
    <source>
        <dbReference type="SAM" id="MobiDB-lite"/>
    </source>
</evidence>
<feature type="transmembrane region" description="Helical" evidence="2">
    <location>
        <begin position="40"/>
        <end position="59"/>
    </location>
</feature>
<evidence type="ECO:0008006" key="5">
    <source>
        <dbReference type="Google" id="ProtNLM"/>
    </source>
</evidence>
<comment type="caution">
    <text evidence="3">The sequence shown here is derived from an EMBL/GenBank/DDBJ whole genome shotgun (WGS) entry which is preliminary data.</text>
</comment>
<dbReference type="Proteomes" id="UP000584931">
    <property type="component" value="Unassembled WGS sequence"/>
</dbReference>
<feature type="transmembrane region" description="Helical" evidence="2">
    <location>
        <begin position="215"/>
        <end position="232"/>
    </location>
</feature>
<feature type="region of interest" description="Disordered" evidence="1">
    <location>
        <begin position="320"/>
        <end position="341"/>
    </location>
</feature>
<proteinExistence type="predicted"/>
<dbReference type="GO" id="GO:0016020">
    <property type="term" value="C:membrane"/>
    <property type="evidence" value="ECO:0007669"/>
    <property type="project" value="InterPro"/>
</dbReference>
<feature type="transmembrane region" description="Helical" evidence="2">
    <location>
        <begin position="191"/>
        <end position="208"/>
    </location>
</feature>
<name>A0A7Y9XA91_9ACTN</name>
<keyword evidence="2" id="KW-0812">Transmembrane</keyword>
<accession>A0A7Y9XA91</accession>
<evidence type="ECO:0000313" key="3">
    <source>
        <dbReference type="EMBL" id="NYH50600.1"/>
    </source>
</evidence>
<dbReference type="RefSeq" id="WP_179808882.1">
    <property type="nucleotide sequence ID" value="NZ_JACCHL010000001.1"/>
</dbReference>
<keyword evidence="2" id="KW-0472">Membrane</keyword>
<dbReference type="GO" id="GO:0055085">
    <property type="term" value="P:transmembrane transport"/>
    <property type="evidence" value="ECO:0007669"/>
    <property type="project" value="InterPro"/>
</dbReference>
<dbReference type="EMBL" id="JACCHL010000001">
    <property type="protein sequence ID" value="NYH50600.1"/>
    <property type="molecule type" value="Genomic_DNA"/>
</dbReference>
<dbReference type="AlphaFoldDB" id="A0A7Y9XA91"/>
<protein>
    <recommendedName>
        <fullName evidence="5">Enediyne biosynthesis protein UnbU</fullName>
    </recommendedName>
</protein>
<keyword evidence="2" id="KW-1133">Transmembrane helix</keyword>
<feature type="transmembrane region" description="Helical" evidence="2">
    <location>
        <begin position="269"/>
        <end position="286"/>
    </location>
</feature>
<evidence type="ECO:0000256" key="2">
    <source>
        <dbReference type="SAM" id="Phobius"/>
    </source>
</evidence>
<feature type="region of interest" description="Disordered" evidence="1">
    <location>
        <begin position="1"/>
        <end position="35"/>
    </location>
</feature>
<gene>
    <name evidence="3" type="ORF">HNR06_000189</name>
</gene>
<evidence type="ECO:0000313" key="4">
    <source>
        <dbReference type="Proteomes" id="UP000584931"/>
    </source>
</evidence>
<organism evidence="3 4">
    <name type="scientific">Nocardiopsis sinuspersici</name>
    <dbReference type="NCBI Taxonomy" id="501010"/>
    <lineage>
        <taxon>Bacteria</taxon>
        <taxon>Bacillati</taxon>
        <taxon>Actinomycetota</taxon>
        <taxon>Actinomycetes</taxon>
        <taxon>Streptosporangiales</taxon>
        <taxon>Nocardiopsidaceae</taxon>
        <taxon>Nocardiopsis</taxon>
    </lineage>
</organism>